<dbReference type="Proteomes" id="UP001056120">
    <property type="component" value="Linkage Group LG01"/>
</dbReference>
<gene>
    <name evidence="1" type="ORF">L1987_02297</name>
</gene>
<reference evidence="1 2" key="2">
    <citation type="journal article" date="2022" name="Mol. Ecol. Resour.">
        <title>The genomes of chicory, endive, great burdock and yacon provide insights into Asteraceae paleo-polyploidization history and plant inulin production.</title>
        <authorList>
            <person name="Fan W."/>
            <person name="Wang S."/>
            <person name="Wang H."/>
            <person name="Wang A."/>
            <person name="Jiang F."/>
            <person name="Liu H."/>
            <person name="Zhao H."/>
            <person name="Xu D."/>
            <person name="Zhang Y."/>
        </authorList>
    </citation>
    <scope>NUCLEOTIDE SEQUENCE [LARGE SCALE GENOMIC DNA]</scope>
    <source>
        <strain evidence="2">cv. Yunnan</strain>
        <tissue evidence="1">Leaves</tissue>
    </source>
</reference>
<comment type="caution">
    <text evidence="1">The sequence shown here is derived from an EMBL/GenBank/DDBJ whole genome shotgun (WGS) entry which is preliminary data.</text>
</comment>
<accession>A0ACB9K7M7</accession>
<protein>
    <submittedName>
        <fullName evidence="1">Uncharacterized protein</fullName>
    </submittedName>
</protein>
<reference evidence="2" key="1">
    <citation type="journal article" date="2022" name="Mol. Ecol. Resour.">
        <title>The genomes of chicory, endive, great burdock and yacon provide insights into Asteraceae palaeo-polyploidization history and plant inulin production.</title>
        <authorList>
            <person name="Fan W."/>
            <person name="Wang S."/>
            <person name="Wang H."/>
            <person name="Wang A."/>
            <person name="Jiang F."/>
            <person name="Liu H."/>
            <person name="Zhao H."/>
            <person name="Xu D."/>
            <person name="Zhang Y."/>
        </authorList>
    </citation>
    <scope>NUCLEOTIDE SEQUENCE [LARGE SCALE GENOMIC DNA]</scope>
    <source>
        <strain evidence="2">cv. Yunnan</strain>
    </source>
</reference>
<sequence>MALNFDSETGNGNRPPKLQSLIGNLESFELEAKKHVMNQLSYSRIGSSSFVLSNAAFVTPVVSSLTPINVSDTTQAKKEKAEVEKVMDVEAEKVKSVKEQVDVEE</sequence>
<evidence type="ECO:0000313" key="2">
    <source>
        <dbReference type="Proteomes" id="UP001056120"/>
    </source>
</evidence>
<dbReference type="EMBL" id="CM042018">
    <property type="protein sequence ID" value="KAI3828200.1"/>
    <property type="molecule type" value="Genomic_DNA"/>
</dbReference>
<name>A0ACB9K7M7_9ASTR</name>
<organism evidence="1 2">
    <name type="scientific">Smallanthus sonchifolius</name>
    <dbReference type="NCBI Taxonomy" id="185202"/>
    <lineage>
        <taxon>Eukaryota</taxon>
        <taxon>Viridiplantae</taxon>
        <taxon>Streptophyta</taxon>
        <taxon>Embryophyta</taxon>
        <taxon>Tracheophyta</taxon>
        <taxon>Spermatophyta</taxon>
        <taxon>Magnoliopsida</taxon>
        <taxon>eudicotyledons</taxon>
        <taxon>Gunneridae</taxon>
        <taxon>Pentapetalae</taxon>
        <taxon>asterids</taxon>
        <taxon>campanulids</taxon>
        <taxon>Asterales</taxon>
        <taxon>Asteraceae</taxon>
        <taxon>Asteroideae</taxon>
        <taxon>Heliantheae alliance</taxon>
        <taxon>Millerieae</taxon>
        <taxon>Smallanthus</taxon>
    </lineage>
</organism>
<evidence type="ECO:0000313" key="1">
    <source>
        <dbReference type="EMBL" id="KAI3828200.1"/>
    </source>
</evidence>
<proteinExistence type="predicted"/>
<keyword evidence="2" id="KW-1185">Reference proteome</keyword>